<evidence type="ECO:0000259" key="1">
    <source>
        <dbReference type="SMART" id="SM01321"/>
    </source>
</evidence>
<dbReference type="GO" id="GO:0004803">
    <property type="term" value="F:transposase activity"/>
    <property type="evidence" value="ECO:0007669"/>
    <property type="project" value="InterPro"/>
</dbReference>
<dbReference type="PANTHER" id="PTHR34322">
    <property type="entry name" value="TRANSPOSASE, Y1_TNP DOMAIN-CONTAINING"/>
    <property type="match status" value="1"/>
</dbReference>
<gene>
    <name evidence="2" type="ORF">A3H61_01570</name>
</gene>
<evidence type="ECO:0000313" key="3">
    <source>
        <dbReference type="Proteomes" id="UP000178315"/>
    </source>
</evidence>
<dbReference type="SUPFAM" id="SSF143422">
    <property type="entry name" value="Transposase IS200-like"/>
    <property type="match status" value="1"/>
</dbReference>
<sequence length="189" mass="22451">MPYRKVIFYPTGYYHIYNRGNRKNNIFFDKGDYVYFLTKIKQYKTMYCIKIIAYCLMPNHFHLLIQQVGDASVSEFMRHCVRDYAIFVNNKYGLEGRLFQGPFKARTVQTDEYLLHLSRYIHLNPLDIGIALKELAAYPWSSYPEYIGMRNGILPEFNFVVDLVVDYKQYVLEGSEYRIKDGLKELTID</sequence>
<dbReference type="PANTHER" id="PTHR34322:SF2">
    <property type="entry name" value="TRANSPOSASE IS200-LIKE DOMAIN-CONTAINING PROTEIN"/>
    <property type="match status" value="1"/>
</dbReference>
<dbReference type="Proteomes" id="UP000178315">
    <property type="component" value="Unassembled WGS sequence"/>
</dbReference>
<dbReference type="InterPro" id="IPR036515">
    <property type="entry name" value="Transposase_17_sf"/>
</dbReference>
<name>A0A1G2A6Y6_9BACT</name>
<feature type="domain" description="Transposase IS200-like" evidence="1">
    <location>
        <begin position="9"/>
        <end position="124"/>
    </location>
</feature>
<evidence type="ECO:0000313" key="2">
    <source>
        <dbReference type="EMBL" id="OGY72663.1"/>
    </source>
</evidence>
<reference evidence="2 3" key="1">
    <citation type="journal article" date="2016" name="Nat. Commun.">
        <title>Thousands of microbial genomes shed light on interconnected biogeochemical processes in an aquifer system.</title>
        <authorList>
            <person name="Anantharaman K."/>
            <person name="Brown C.T."/>
            <person name="Hug L.A."/>
            <person name="Sharon I."/>
            <person name="Castelle C.J."/>
            <person name="Probst A.J."/>
            <person name="Thomas B.C."/>
            <person name="Singh A."/>
            <person name="Wilkins M.J."/>
            <person name="Karaoz U."/>
            <person name="Brodie E.L."/>
            <person name="Williams K.H."/>
            <person name="Hubbard S.S."/>
            <person name="Banfield J.F."/>
        </authorList>
    </citation>
    <scope>NUCLEOTIDE SEQUENCE [LARGE SCALE GENOMIC DNA]</scope>
</reference>
<protein>
    <recommendedName>
        <fullName evidence="1">Transposase IS200-like domain-containing protein</fullName>
    </recommendedName>
</protein>
<dbReference type="AlphaFoldDB" id="A0A1G2A6Y6"/>
<dbReference type="InterPro" id="IPR002686">
    <property type="entry name" value="Transposase_17"/>
</dbReference>
<proteinExistence type="predicted"/>
<dbReference type="Gene3D" id="3.30.70.1290">
    <property type="entry name" value="Transposase IS200-like"/>
    <property type="match status" value="1"/>
</dbReference>
<dbReference type="Pfam" id="PF01797">
    <property type="entry name" value="Y1_Tnp"/>
    <property type="match status" value="1"/>
</dbReference>
<organism evidence="2 3">
    <name type="scientific">Candidatus Jacksonbacteria bacterium RIFCSPLOWO2_02_FULL_44_20</name>
    <dbReference type="NCBI Taxonomy" id="1798460"/>
    <lineage>
        <taxon>Bacteria</taxon>
        <taxon>Candidatus Jacksoniibacteriota</taxon>
    </lineage>
</organism>
<dbReference type="EMBL" id="MHJU01000026">
    <property type="protein sequence ID" value="OGY72663.1"/>
    <property type="molecule type" value="Genomic_DNA"/>
</dbReference>
<comment type="caution">
    <text evidence="2">The sequence shown here is derived from an EMBL/GenBank/DDBJ whole genome shotgun (WGS) entry which is preliminary data.</text>
</comment>
<accession>A0A1G2A6Y6</accession>
<dbReference type="SMART" id="SM01321">
    <property type="entry name" value="Y1_Tnp"/>
    <property type="match status" value="1"/>
</dbReference>
<dbReference type="GO" id="GO:0006313">
    <property type="term" value="P:DNA transposition"/>
    <property type="evidence" value="ECO:0007669"/>
    <property type="project" value="InterPro"/>
</dbReference>
<dbReference type="GO" id="GO:0003677">
    <property type="term" value="F:DNA binding"/>
    <property type="evidence" value="ECO:0007669"/>
    <property type="project" value="InterPro"/>
</dbReference>